<protein>
    <submittedName>
        <fullName evidence="2">Uncharacterized protein</fullName>
    </submittedName>
</protein>
<evidence type="ECO:0000313" key="3">
    <source>
        <dbReference type="Proteomes" id="UP000027456"/>
    </source>
</evidence>
<dbReference type="EMBL" id="AZST01000017">
    <property type="protein sequence ID" value="KEP54825.1"/>
    <property type="molecule type" value="Genomic_DNA"/>
</dbReference>
<organism evidence="2 3">
    <name type="scientific">Rhizoctonia solani 123E</name>
    <dbReference type="NCBI Taxonomy" id="1423351"/>
    <lineage>
        <taxon>Eukaryota</taxon>
        <taxon>Fungi</taxon>
        <taxon>Dikarya</taxon>
        <taxon>Basidiomycota</taxon>
        <taxon>Agaricomycotina</taxon>
        <taxon>Agaricomycetes</taxon>
        <taxon>Cantharellales</taxon>
        <taxon>Ceratobasidiaceae</taxon>
        <taxon>Rhizoctonia</taxon>
    </lineage>
</organism>
<evidence type="ECO:0000256" key="1">
    <source>
        <dbReference type="SAM" id="MobiDB-lite"/>
    </source>
</evidence>
<feature type="region of interest" description="Disordered" evidence="1">
    <location>
        <begin position="134"/>
        <end position="153"/>
    </location>
</feature>
<evidence type="ECO:0000313" key="2">
    <source>
        <dbReference type="EMBL" id="KEP54825.1"/>
    </source>
</evidence>
<comment type="caution">
    <text evidence="2">The sequence shown here is derived from an EMBL/GenBank/DDBJ whole genome shotgun (WGS) entry which is preliminary data.</text>
</comment>
<accession>A0A074SB52</accession>
<dbReference type="AlphaFoldDB" id="A0A074SB52"/>
<reference evidence="2 3" key="1">
    <citation type="submission" date="2013-12" db="EMBL/GenBank/DDBJ databases">
        <authorList>
            <person name="Cubeta M."/>
            <person name="Pakala S."/>
            <person name="Fedorova N."/>
            <person name="Thomas E."/>
            <person name="Dean R."/>
            <person name="Jabaji S."/>
            <person name="Neate S."/>
            <person name="Toda T."/>
            <person name="Tavantzis S."/>
            <person name="Vilgalys R."/>
            <person name="Bharathan N."/>
            <person name="Pakala S."/>
            <person name="Losada L.S."/>
            <person name="Zafar N."/>
            <person name="Nierman W."/>
        </authorList>
    </citation>
    <scope>NUCLEOTIDE SEQUENCE [LARGE SCALE GENOMIC DNA]</scope>
    <source>
        <strain evidence="2 3">123E</strain>
    </source>
</reference>
<gene>
    <name evidence="2" type="ORF">V565_011980</name>
</gene>
<feature type="compositionally biased region" description="Basic and acidic residues" evidence="1">
    <location>
        <begin position="140"/>
        <end position="153"/>
    </location>
</feature>
<sequence length="153" mass="16003">MGMLKQSSFSLVGRRSTLGLLGGWVTLGNAGLERGVVDLSRNFGAVRGRLGGGRLGDAPTPVLLVLVLGSSRSRGAYWASSLGGTICLPSGRGGTSSLISMYDDVLVRGLWVRPNEDLGDELGAESLVVEGRQSWLSEGRPPDAERCREGGCA</sequence>
<proteinExistence type="predicted"/>
<dbReference type="HOGENOM" id="CLU_1714322_0_0_1"/>
<dbReference type="Proteomes" id="UP000027456">
    <property type="component" value="Unassembled WGS sequence"/>
</dbReference>
<name>A0A074SB52_9AGAM</name>
<keyword evidence="3" id="KW-1185">Reference proteome</keyword>